<keyword evidence="2" id="KW-1003">Cell membrane</keyword>
<comment type="caution">
    <text evidence="4">The sequence shown here is derived from an EMBL/GenBank/DDBJ whole genome shotgun (WGS) entry which is preliminary data.</text>
</comment>
<dbReference type="Pfam" id="PF06977">
    <property type="entry name" value="SdiA-regulated"/>
    <property type="match status" value="1"/>
</dbReference>
<accession>A0ABV7J673</accession>
<evidence type="ECO:0000313" key="5">
    <source>
        <dbReference type="Proteomes" id="UP001595533"/>
    </source>
</evidence>
<protein>
    <submittedName>
        <fullName evidence="4">SdiA-regulated domain-containing protein</fullName>
    </submittedName>
</protein>
<dbReference type="RefSeq" id="WP_157892705.1">
    <property type="nucleotide sequence ID" value="NZ_JBHRTS010000002.1"/>
</dbReference>
<dbReference type="InterPro" id="IPR009722">
    <property type="entry name" value="YjiK/CarP"/>
</dbReference>
<evidence type="ECO:0000256" key="1">
    <source>
        <dbReference type="ARBA" id="ARBA00004236"/>
    </source>
</evidence>
<evidence type="ECO:0000313" key="4">
    <source>
        <dbReference type="EMBL" id="MFC3193575.1"/>
    </source>
</evidence>
<keyword evidence="5" id="KW-1185">Reference proteome</keyword>
<dbReference type="EMBL" id="JBHRTS010000002">
    <property type="protein sequence ID" value="MFC3193575.1"/>
    <property type="molecule type" value="Genomic_DNA"/>
</dbReference>
<reference evidence="5" key="1">
    <citation type="journal article" date="2019" name="Int. J. Syst. Evol. Microbiol.">
        <title>The Global Catalogue of Microorganisms (GCM) 10K type strain sequencing project: providing services to taxonomists for standard genome sequencing and annotation.</title>
        <authorList>
            <consortium name="The Broad Institute Genomics Platform"/>
            <consortium name="The Broad Institute Genome Sequencing Center for Infectious Disease"/>
            <person name="Wu L."/>
            <person name="Ma J."/>
        </authorList>
    </citation>
    <scope>NUCLEOTIDE SEQUENCE [LARGE SCALE GENOMIC DNA]</scope>
    <source>
        <strain evidence="5">KCTC 42953</strain>
    </source>
</reference>
<gene>
    <name evidence="4" type="ORF">ACFODZ_04875</name>
</gene>
<dbReference type="Proteomes" id="UP001595533">
    <property type="component" value="Unassembled WGS sequence"/>
</dbReference>
<organism evidence="4 5">
    <name type="scientific">Marinicella sediminis</name>
    <dbReference type="NCBI Taxonomy" id="1792834"/>
    <lineage>
        <taxon>Bacteria</taxon>
        <taxon>Pseudomonadati</taxon>
        <taxon>Pseudomonadota</taxon>
        <taxon>Gammaproteobacteria</taxon>
        <taxon>Lysobacterales</taxon>
        <taxon>Marinicellaceae</taxon>
        <taxon>Marinicella</taxon>
    </lineage>
</organism>
<evidence type="ECO:0000256" key="2">
    <source>
        <dbReference type="ARBA" id="ARBA00022475"/>
    </source>
</evidence>
<keyword evidence="3" id="KW-0472">Membrane</keyword>
<name>A0ABV7J673_9GAMM</name>
<sequence>MIKCGIVLCLLFSQLSCAGKESIRLTDYEVKPINTTYPIEPSGLTSLDGQLYTVCDDANAIFRLQPDADGEWQAEVAINLDTNPLSASSFDLEGITVVEGQFFVVSEVHHKMLRVSEGHLSWVPEHNGVYQSAYKAGLFQLHNAGLEAVAYLGDQRFLLSVERQPRGVIEVTFDAQFEQIISQTNQVFNDTAHQLDSHRHPDLTGLYVYDGVIYALHRNAYVIHELIKGADGLYHEGKTWSYEHIVKDPQYAYQDMQYGHAEGLVVDADYFYLVLDNNNDPRLKNPNDRRPLLIKARRQ</sequence>
<comment type="subcellular location">
    <subcellularLocation>
        <location evidence="1">Cell membrane</location>
    </subcellularLocation>
</comment>
<proteinExistence type="predicted"/>
<evidence type="ECO:0000256" key="3">
    <source>
        <dbReference type="ARBA" id="ARBA00023136"/>
    </source>
</evidence>